<dbReference type="EMBL" id="CM046396">
    <property type="protein sequence ID" value="KAI8538887.1"/>
    <property type="molecule type" value="Genomic_DNA"/>
</dbReference>
<evidence type="ECO:0000313" key="2">
    <source>
        <dbReference type="Proteomes" id="UP001062846"/>
    </source>
</evidence>
<keyword evidence="2" id="KW-1185">Reference proteome</keyword>
<protein>
    <submittedName>
        <fullName evidence="1">Uncharacterized protein</fullName>
    </submittedName>
</protein>
<reference evidence="1" key="1">
    <citation type="submission" date="2022-02" db="EMBL/GenBank/DDBJ databases">
        <title>Plant Genome Project.</title>
        <authorList>
            <person name="Zhang R.-G."/>
        </authorList>
    </citation>
    <scope>NUCLEOTIDE SEQUENCE</scope>
    <source>
        <strain evidence="1">AT1</strain>
    </source>
</reference>
<accession>A0ACC0MEH0</accession>
<proteinExistence type="predicted"/>
<sequence>MLVEFNQTKKNCSADESCIIWNNGKRIQDVPLIPTNAEHGEWEIQIEVDWPSSSQRFLELRCDLLAHRTMRFGIVIAYLEGCNMPSYTLSTTTKIMLKMFGDQRRINFVSNGVWALRFFSDEEYRRFTIWICGDAKVQISGTSYKLTFISASLCDDLTFSDEFNR</sequence>
<gene>
    <name evidence="1" type="ORF">RHMOL_Rhmol09G0138300</name>
</gene>
<evidence type="ECO:0000313" key="1">
    <source>
        <dbReference type="EMBL" id="KAI8538887.1"/>
    </source>
</evidence>
<dbReference type="Proteomes" id="UP001062846">
    <property type="component" value="Chromosome 9"/>
</dbReference>
<organism evidence="1 2">
    <name type="scientific">Rhododendron molle</name>
    <name type="common">Chinese azalea</name>
    <name type="synonym">Azalea mollis</name>
    <dbReference type="NCBI Taxonomy" id="49168"/>
    <lineage>
        <taxon>Eukaryota</taxon>
        <taxon>Viridiplantae</taxon>
        <taxon>Streptophyta</taxon>
        <taxon>Embryophyta</taxon>
        <taxon>Tracheophyta</taxon>
        <taxon>Spermatophyta</taxon>
        <taxon>Magnoliopsida</taxon>
        <taxon>eudicotyledons</taxon>
        <taxon>Gunneridae</taxon>
        <taxon>Pentapetalae</taxon>
        <taxon>asterids</taxon>
        <taxon>Ericales</taxon>
        <taxon>Ericaceae</taxon>
        <taxon>Ericoideae</taxon>
        <taxon>Rhodoreae</taxon>
        <taxon>Rhododendron</taxon>
    </lineage>
</organism>
<comment type="caution">
    <text evidence="1">The sequence shown here is derived from an EMBL/GenBank/DDBJ whole genome shotgun (WGS) entry which is preliminary data.</text>
</comment>
<name>A0ACC0MEH0_RHOML</name>